<evidence type="ECO:0000259" key="2">
    <source>
        <dbReference type="Pfam" id="PF07833"/>
    </source>
</evidence>
<dbReference type="InterPro" id="IPR012854">
    <property type="entry name" value="Cu_amine_oxidase-like_N"/>
</dbReference>
<dbReference type="AlphaFoldDB" id="A0A1A5YRE5"/>
<dbReference type="InterPro" id="IPR053145">
    <property type="entry name" value="AB_hydrolase_Est10"/>
</dbReference>
<accession>A0A1A5YRE5</accession>
<feature type="domain" description="Copper amine oxidase-like N-terminal" evidence="2">
    <location>
        <begin position="2"/>
        <end position="72"/>
    </location>
</feature>
<dbReference type="PANTHER" id="PTHR43265:SF1">
    <property type="entry name" value="ESTERASE ESTD"/>
    <property type="match status" value="1"/>
</dbReference>
<sequence length="494" mass="54456">MWDETSSTVSVKYLGHTLSLKIGSNKAVSDGKAITMPSAAQLVEKRTHITLQALNEALGITIGWDEQSQAIIVDKMDLTSKVTAFIASALGSSNISSTQYFSANLGSVATAERIDYFFRNATGQLGSFKGITSLTTDKTIVHENVRLALAFEKGEVPFVLRFNHGSEIDDFLLDLSAATKLEGYKLPSYANPQAYTEKEVMVGEGRWALPGTLTLPAGEGPHPVVVLVHGSGANDRDEWLGVLKPFSDLAAGLASQGIAVLRYEKRSLEYAAQLSLLPNLTMKEEALDDALTAVKQMSNTEGIDPEQIYVLGHSQGGFMMPRLVEADEDKQIAGTVLMSAPGGSFFDLMEKQFSYLVDLNQMPLQVLEYYKGQFAILKDPNLSTANPPKEYSLGYWFMDLRGYEPAEMAKDQSGKMLILQGGRDYQVMPEQLDIWKENLKDRNDVTYRLYPKLNHFYTEGEGAMSTPNEYLKPGNIPIEVINDISNWVNNSTAK</sequence>
<dbReference type="Pfam" id="PF07833">
    <property type="entry name" value="Cu_amine_oxidN1"/>
    <property type="match status" value="1"/>
</dbReference>
<dbReference type="EMBL" id="LYPA01000030">
    <property type="protein sequence ID" value="OBR67990.1"/>
    <property type="molecule type" value="Genomic_DNA"/>
</dbReference>
<dbReference type="Pfam" id="PF12697">
    <property type="entry name" value="Abhydrolase_6"/>
    <property type="match status" value="1"/>
</dbReference>
<evidence type="ECO:0000313" key="5">
    <source>
        <dbReference type="Proteomes" id="UP000092024"/>
    </source>
</evidence>
<dbReference type="GO" id="GO:0006508">
    <property type="term" value="P:proteolysis"/>
    <property type="evidence" value="ECO:0007669"/>
    <property type="project" value="InterPro"/>
</dbReference>
<dbReference type="SUPFAM" id="SSF55383">
    <property type="entry name" value="Copper amine oxidase, domain N"/>
    <property type="match status" value="1"/>
</dbReference>
<dbReference type="InterPro" id="IPR002471">
    <property type="entry name" value="Pept_S9_AS"/>
</dbReference>
<dbReference type="Gene3D" id="3.40.50.1820">
    <property type="entry name" value="alpha/beta hydrolase"/>
    <property type="match status" value="1"/>
</dbReference>
<evidence type="ECO:0000256" key="1">
    <source>
        <dbReference type="ARBA" id="ARBA00022801"/>
    </source>
</evidence>
<evidence type="ECO:0000259" key="3">
    <source>
        <dbReference type="Pfam" id="PF12697"/>
    </source>
</evidence>
<protein>
    <recommendedName>
        <fullName evidence="6">Copper amine oxidase-like N-terminal domain-containing protein</fullName>
    </recommendedName>
</protein>
<keyword evidence="5" id="KW-1185">Reference proteome</keyword>
<organism evidence="4 5">
    <name type="scientific">Paenibacillus oryzae</name>
    <dbReference type="NCBI Taxonomy" id="1844972"/>
    <lineage>
        <taxon>Bacteria</taxon>
        <taxon>Bacillati</taxon>
        <taxon>Bacillota</taxon>
        <taxon>Bacilli</taxon>
        <taxon>Bacillales</taxon>
        <taxon>Paenibacillaceae</taxon>
        <taxon>Paenibacillus</taxon>
    </lineage>
</organism>
<dbReference type="STRING" id="1844972.A7K91_18850"/>
<dbReference type="GO" id="GO:0052689">
    <property type="term" value="F:carboxylic ester hydrolase activity"/>
    <property type="evidence" value="ECO:0007669"/>
    <property type="project" value="TreeGrafter"/>
</dbReference>
<gene>
    <name evidence="4" type="ORF">A7K91_18850</name>
</gene>
<proteinExistence type="predicted"/>
<dbReference type="GO" id="GO:0004252">
    <property type="term" value="F:serine-type endopeptidase activity"/>
    <property type="evidence" value="ECO:0007669"/>
    <property type="project" value="InterPro"/>
</dbReference>
<evidence type="ECO:0008006" key="6">
    <source>
        <dbReference type="Google" id="ProtNLM"/>
    </source>
</evidence>
<keyword evidence="1" id="KW-0378">Hydrolase</keyword>
<evidence type="ECO:0000313" key="4">
    <source>
        <dbReference type="EMBL" id="OBR67990.1"/>
    </source>
</evidence>
<dbReference type="SUPFAM" id="SSF53474">
    <property type="entry name" value="alpha/beta-Hydrolases"/>
    <property type="match status" value="1"/>
</dbReference>
<dbReference type="InterPro" id="IPR036582">
    <property type="entry name" value="Mao_N_sf"/>
</dbReference>
<name>A0A1A5YRE5_9BACL</name>
<dbReference type="InterPro" id="IPR000073">
    <property type="entry name" value="AB_hydrolase_1"/>
</dbReference>
<dbReference type="PANTHER" id="PTHR43265">
    <property type="entry name" value="ESTERASE ESTD"/>
    <property type="match status" value="1"/>
</dbReference>
<comment type="caution">
    <text evidence="4">The sequence shown here is derived from an EMBL/GenBank/DDBJ whole genome shotgun (WGS) entry which is preliminary data.</text>
</comment>
<dbReference type="Gene3D" id="3.30.457.10">
    <property type="entry name" value="Copper amine oxidase-like, N-terminal domain"/>
    <property type="match status" value="1"/>
</dbReference>
<dbReference type="Proteomes" id="UP000092024">
    <property type="component" value="Unassembled WGS sequence"/>
</dbReference>
<dbReference type="InterPro" id="IPR029058">
    <property type="entry name" value="AB_hydrolase_fold"/>
</dbReference>
<reference evidence="4 5" key="1">
    <citation type="submission" date="2016-05" db="EMBL/GenBank/DDBJ databases">
        <title>Paenibacillus oryzae. sp. nov., isolated from the rice root.</title>
        <authorList>
            <person name="Zhang J."/>
            <person name="Zhang X."/>
        </authorList>
    </citation>
    <scope>NUCLEOTIDE SEQUENCE [LARGE SCALE GENOMIC DNA]</scope>
    <source>
        <strain evidence="4 5">1DrF-4</strain>
    </source>
</reference>
<dbReference type="PROSITE" id="PS00708">
    <property type="entry name" value="PRO_ENDOPEP_SER"/>
    <property type="match status" value="1"/>
</dbReference>
<feature type="domain" description="AB hydrolase-1" evidence="3">
    <location>
        <begin position="225"/>
        <end position="357"/>
    </location>
</feature>